<dbReference type="EMBL" id="GBRH01279823">
    <property type="protein sequence ID" value="JAD18072.1"/>
    <property type="molecule type" value="Transcribed_RNA"/>
</dbReference>
<accession>A0A0A8Y2S3</accession>
<reference evidence="1" key="2">
    <citation type="journal article" date="2015" name="Data Brief">
        <title>Shoot transcriptome of the giant reed, Arundo donax.</title>
        <authorList>
            <person name="Barrero R.A."/>
            <person name="Guerrero F.D."/>
            <person name="Moolhuijzen P."/>
            <person name="Goolsby J.A."/>
            <person name="Tidwell J."/>
            <person name="Bellgard S.E."/>
            <person name="Bellgard M.I."/>
        </authorList>
    </citation>
    <scope>NUCLEOTIDE SEQUENCE</scope>
    <source>
        <tissue evidence="1">Shoot tissue taken approximately 20 cm above the soil surface</tissue>
    </source>
</reference>
<sequence>MLFHANNFNLLPSNFHRILALHMNRLVQTASGFKRSEDTI</sequence>
<dbReference type="AlphaFoldDB" id="A0A0A8Y2S3"/>
<evidence type="ECO:0000313" key="1">
    <source>
        <dbReference type="EMBL" id="JAD18072.1"/>
    </source>
</evidence>
<organism evidence="1">
    <name type="scientific">Arundo donax</name>
    <name type="common">Giant reed</name>
    <name type="synonym">Donax arundinaceus</name>
    <dbReference type="NCBI Taxonomy" id="35708"/>
    <lineage>
        <taxon>Eukaryota</taxon>
        <taxon>Viridiplantae</taxon>
        <taxon>Streptophyta</taxon>
        <taxon>Embryophyta</taxon>
        <taxon>Tracheophyta</taxon>
        <taxon>Spermatophyta</taxon>
        <taxon>Magnoliopsida</taxon>
        <taxon>Liliopsida</taxon>
        <taxon>Poales</taxon>
        <taxon>Poaceae</taxon>
        <taxon>PACMAD clade</taxon>
        <taxon>Arundinoideae</taxon>
        <taxon>Arundineae</taxon>
        <taxon>Arundo</taxon>
    </lineage>
</organism>
<proteinExistence type="predicted"/>
<protein>
    <submittedName>
        <fullName evidence="1">Uncharacterized protein</fullName>
    </submittedName>
</protein>
<name>A0A0A8Y2S3_ARUDO</name>
<reference evidence="1" key="1">
    <citation type="submission" date="2014-09" db="EMBL/GenBank/DDBJ databases">
        <authorList>
            <person name="Magalhaes I.L.F."/>
            <person name="Oliveira U."/>
            <person name="Santos F.R."/>
            <person name="Vidigal T.H.D.A."/>
            <person name="Brescovit A.D."/>
            <person name="Santos A.J."/>
        </authorList>
    </citation>
    <scope>NUCLEOTIDE SEQUENCE</scope>
    <source>
        <tissue evidence="1">Shoot tissue taken approximately 20 cm above the soil surface</tissue>
    </source>
</reference>